<evidence type="ECO:0000259" key="3">
    <source>
        <dbReference type="PROSITE" id="PS51733"/>
    </source>
</evidence>
<evidence type="ECO:0000256" key="2">
    <source>
        <dbReference type="ARBA" id="ARBA00022598"/>
    </source>
</evidence>
<feature type="domain" description="BPL/LPL catalytic" evidence="3">
    <location>
        <begin position="21"/>
        <end position="208"/>
    </location>
</feature>
<accession>A0A8K0AI99</accession>
<evidence type="ECO:0000256" key="1">
    <source>
        <dbReference type="ARBA" id="ARBA00009934"/>
    </source>
</evidence>
<dbReference type="GO" id="GO:0004077">
    <property type="term" value="F:biotin--[biotin carboxyl-carrier protein] ligase activity"/>
    <property type="evidence" value="ECO:0007669"/>
    <property type="project" value="InterPro"/>
</dbReference>
<dbReference type="CDD" id="cd16442">
    <property type="entry name" value="BPL"/>
    <property type="match status" value="1"/>
</dbReference>
<dbReference type="InterPro" id="IPR004143">
    <property type="entry name" value="BPL_LPL_catalytic"/>
</dbReference>
<dbReference type="EMBL" id="VRVR01000035">
    <property type="protein sequence ID" value="KAF0852460.1"/>
    <property type="molecule type" value="Genomic_DNA"/>
</dbReference>
<reference evidence="4" key="1">
    <citation type="submission" date="2019-09" db="EMBL/GenBank/DDBJ databases">
        <title>The Mitochondrial Proteome of the Jakobid, Andalucia godoyi, a Protist With the Most Gene-Rich and Bacteria-Like Mitochondrial Genome.</title>
        <authorList>
            <person name="Gray M.W."/>
            <person name="Burger G."/>
            <person name="Derelle R."/>
            <person name="Klimes V."/>
            <person name="Leger M."/>
            <person name="Sarrasin M."/>
            <person name="Vlcek C."/>
            <person name="Roger A.J."/>
            <person name="Elias M."/>
            <person name="Lang B.F."/>
        </authorList>
    </citation>
    <scope>NUCLEOTIDE SEQUENCE</scope>
    <source>
        <strain evidence="4">And28</strain>
    </source>
</reference>
<keyword evidence="2 4" id="KW-0436">Ligase</keyword>
<evidence type="ECO:0000313" key="4">
    <source>
        <dbReference type="EMBL" id="KAF0852460.1"/>
    </source>
</evidence>
<dbReference type="SUPFAM" id="SSF55681">
    <property type="entry name" value="Class II aaRS and biotin synthetases"/>
    <property type="match status" value="1"/>
</dbReference>
<dbReference type="AlphaFoldDB" id="A0A8K0AI99"/>
<dbReference type="InterPro" id="IPR045864">
    <property type="entry name" value="aa-tRNA-synth_II/BPL/LPL"/>
</dbReference>
<comment type="similarity">
    <text evidence="1">Belongs to the biotin--protein ligase family.</text>
</comment>
<comment type="caution">
    <text evidence="4">The sequence shown here is derived from an EMBL/GenBank/DDBJ whole genome shotgun (WGS) entry which is preliminary data.</text>
</comment>
<dbReference type="Pfam" id="PF03099">
    <property type="entry name" value="BPL_LplA_LipB"/>
    <property type="match status" value="1"/>
</dbReference>
<dbReference type="Proteomes" id="UP000799049">
    <property type="component" value="Unassembled WGS sequence"/>
</dbReference>
<evidence type="ECO:0000313" key="5">
    <source>
        <dbReference type="Proteomes" id="UP000799049"/>
    </source>
</evidence>
<dbReference type="PANTHER" id="PTHR12835:SF5">
    <property type="entry name" value="BIOTIN--PROTEIN LIGASE"/>
    <property type="match status" value="1"/>
</dbReference>
<dbReference type="InterPro" id="IPR004408">
    <property type="entry name" value="Biotin_CoA_COase_ligase"/>
</dbReference>
<dbReference type="PANTHER" id="PTHR12835">
    <property type="entry name" value="BIOTIN PROTEIN LIGASE"/>
    <property type="match status" value="1"/>
</dbReference>
<keyword evidence="5" id="KW-1185">Reference proteome</keyword>
<gene>
    <name evidence="4" type="ORF">ANDGO_00028</name>
</gene>
<organism evidence="4 5">
    <name type="scientific">Andalucia godoyi</name>
    <name type="common">Flagellate</name>
    <dbReference type="NCBI Taxonomy" id="505711"/>
    <lineage>
        <taxon>Eukaryota</taxon>
        <taxon>Discoba</taxon>
        <taxon>Jakobida</taxon>
        <taxon>Andalucina</taxon>
        <taxon>Andaluciidae</taxon>
        <taxon>Andalucia</taxon>
    </lineage>
</organism>
<dbReference type="OrthoDB" id="10250105at2759"/>
<dbReference type="NCBIfam" id="TIGR00121">
    <property type="entry name" value="birA_ligase"/>
    <property type="match status" value="1"/>
</dbReference>
<dbReference type="GO" id="GO:0005737">
    <property type="term" value="C:cytoplasm"/>
    <property type="evidence" value="ECO:0007669"/>
    <property type="project" value="TreeGrafter"/>
</dbReference>
<sequence length="290" mass="31847">MFSKNRFLSLLRTRRFFREVLHVESCTSTMDLGAEMVASATTSNIEGSIIITDQQTRGRGTKQRSFESSRTGNVYTTLVFSYDSDEYPFPPLFLVRAVPAALCDAISSVGVSSPPMIKWPNDVWIAGKKTAGILIETSSMGPRMTCFVGIGVNLNTNPSVADPALKDIATCVKDNVAATEDTRDAVIDREEFLVTFCEHLEKYLSPSYASVLEHTYRERSVIIGRRVRVFPNGVVGVRTSLLATGAPDACLAQWDGVALSVDSFGFLKVRRDDTAEEVVLSAEEVSLRLV</sequence>
<protein>
    <submittedName>
        <fullName evidence="4">Mitochondrial BirA family transcriptional regulator biotin operon repressor/biotin-[acetyl-CoA-carboxylase] ligase</fullName>
    </submittedName>
</protein>
<proteinExistence type="inferred from homology"/>
<dbReference type="PROSITE" id="PS51733">
    <property type="entry name" value="BPL_LPL_CATALYTIC"/>
    <property type="match status" value="1"/>
</dbReference>
<dbReference type="Gene3D" id="3.30.930.10">
    <property type="entry name" value="Bira Bifunctional Protein, Domain 2"/>
    <property type="match status" value="1"/>
</dbReference>
<name>A0A8K0AI99_ANDGO</name>